<dbReference type="PROSITE" id="PS50020">
    <property type="entry name" value="WW_DOMAIN_2"/>
    <property type="match status" value="1"/>
</dbReference>
<proteinExistence type="predicted"/>
<feature type="compositionally biased region" description="Polar residues" evidence="1">
    <location>
        <begin position="374"/>
        <end position="392"/>
    </location>
</feature>
<feature type="compositionally biased region" description="Basic and acidic residues" evidence="1">
    <location>
        <begin position="902"/>
        <end position="911"/>
    </location>
</feature>
<dbReference type="Gene3D" id="2.20.70.10">
    <property type="match status" value="1"/>
</dbReference>
<feature type="compositionally biased region" description="Basic and acidic residues" evidence="1">
    <location>
        <begin position="203"/>
        <end position="232"/>
    </location>
</feature>
<dbReference type="InterPro" id="IPR036020">
    <property type="entry name" value="WW_dom_sf"/>
</dbReference>
<dbReference type="CDD" id="cd00201">
    <property type="entry name" value="WW"/>
    <property type="match status" value="1"/>
</dbReference>
<evidence type="ECO:0000256" key="1">
    <source>
        <dbReference type="SAM" id="MobiDB-lite"/>
    </source>
</evidence>
<feature type="compositionally biased region" description="Basic and acidic residues" evidence="1">
    <location>
        <begin position="399"/>
        <end position="408"/>
    </location>
</feature>
<accession>A0A0D7ACB7</accession>
<feature type="compositionally biased region" description="Basic and acidic residues" evidence="1">
    <location>
        <begin position="571"/>
        <end position="581"/>
    </location>
</feature>
<feature type="compositionally biased region" description="Basic and acidic residues" evidence="1">
    <location>
        <begin position="336"/>
        <end position="373"/>
    </location>
</feature>
<dbReference type="EMBL" id="KN881833">
    <property type="protein sequence ID" value="KIY48493.1"/>
    <property type="molecule type" value="Genomic_DNA"/>
</dbReference>
<dbReference type="OrthoDB" id="548295at2759"/>
<gene>
    <name evidence="3" type="ORF">FISHEDRAFT_73689</name>
</gene>
<feature type="compositionally biased region" description="Basic and acidic residues" evidence="1">
    <location>
        <begin position="637"/>
        <end position="647"/>
    </location>
</feature>
<feature type="compositionally biased region" description="Basic residues" evidence="1">
    <location>
        <begin position="1148"/>
        <end position="1159"/>
    </location>
</feature>
<feature type="region of interest" description="Disordered" evidence="1">
    <location>
        <begin position="554"/>
        <end position="922"/>
    </location>
</feature>
<feature type="compositionally biased region" description="Low complexity" evidence="1">
    <location>
        <begin position="100"/>
        <end position="110"/>
    </location>
</feature>
<protein>
    <recommendedName>
        <fullName evidence="2">WW domain-containing protein</fullName>
    </recommendedName>
</protein>
<feature type="region of interest" description="Disordered" evidence="1">
    <location>
        <begin position="1"/>
        <end position="419"/>
    </location>
</feature>
<organism evidence="3 4">
    <name type="scientific">Fistulina hepatica ATCC 64428</name>
    <dbReference type="NCBI Taxonomy" id="1128425"/>
    <lineage>
        <taxon>Eukaryota</taxon>
        <taxon>Fungi</taxon>
        <taxon>Dikarya</taxon>
        <taxon>Basidiomycota</taxon>
        <taxon>Agaricomycotina</taxon>
        <taxon>Agaricomycetes</taxon>
        <taxon>Agaricomycetidae</taxon>
        <taxon>Agaricales</taxon>
        <taxon>Fistulinaceae</taxon>
        <taxon>Fistulina</taxon>
    </lineage>
</organism>
<feature type="compositionally biased region" description="Low complexity" evidence="1">
    <location>
        <begin position="279"/>
        <end position="288"/>
    </location>
</feature>
<dbReference type="AlphaFoldDB" id="A0A0D7ACB7"/>
<dbReference type="InterPro" id="IPR001202">
    <property type="entry name" value="WW_dom"/>
</dbReference>
<name>A0A0D7ACB7_9AGAR</name>
<feature type="region of interest" description="Disordered" evidence="1">
    <location>
        <begin position="1116"/>
        <end position="1169"/>
    </location>
</feature>
<feature type="compositionally biased region" description="Acidic residues" evidence="1">
    <location>
        <begin position="24"/>
        <end position="38"/>
    </location>
</feature>
<evidence type="ECO:0000259" key="2">
    <source>
        <dbReference type="PROSITE" id="PS50020"/>
    </source>
</evidence>
<feature type="compositionally biased region" description="Acidic residues" evidence="1">
    <location>
        <begin position="1"/>
        <end position="12"/>
    </location>
</feature>
<evidence type="ECO:0000313" key="3">
    <source>
        <dbReference type="EMBL" id="KIY48493.1"/>
    </source>
</evidence>
<feature type="compositionally biased region" description="Polar residues" evidence="1">
    <location>
        <begin position="1116"/>
        <end position="1125"/>
    </location>
</feature>
<feature type="domain" description="WW" evidence="2">
    <location>
        <begin position="169"/>
        <end position="204"/>
    </location>
</feature>
<dbReference type="Proteomes" id="UP000054144">
    <property type="component" value="Unassembled WGS sequence"/>
</dbReference>
<dbReference type="Pfam" id="PF00397">
    <property type="entry name" value="WW"/>
    <property type="match status" value="1"/>
</dbReference>
<feature type="compositionally biased region" description="Polar residues" evidence="1">
    <location>
        <begin position="887"/>
        <end position="899"/>
    </location>
</feature>
<dbReference type="SUPFAM" id="SSF51045">
    <property type="entry name" value="WW domain"/>
    <property type="match status" value="1"/>
</dbReference>
<evidence type="ECO:0000313" key="4">
    <source>
        <dbReference type="Proteomes" id="UP000054144"/>
    </source>
</evidence>
<reference evidence="3 4" key="1">
    <citation type="journal article" date="2015" name="Fungal Genet. Biol.">
        <title>Evolution of novel wood decay mechanisms in Agaricales revealed by the genome sequences of Fistulina hepatica and Cylindrobasidium torrendii.</title>
        <authorList>
            <person name="Floudas D."/>
            <person name="Held B.W."/>
            <person name="Riley R."/>
            <person name="Nagy L.G."/>
            <person name="Koehler G."/>
            <person name="Ransdell A.S."/>
            <person name="Younus H."/>
            <person name="Chow J."/>
            <person name="Chiniquy J."/>
            <person name="Lipzen A."/>
            <person name="Tritt A."/>
            <person name="Sun H."/>
            <person name="Haridas S."/>
            <person name="LaButti K."/>
            <person name="Ohm R.A."/>
            <person name="Kues U."/>
            <person name="Blanchette R.A."/>
            <person name="Grigoriev I.V."/>
            <person name="Minto R.E."/>
            <person name="Hibbett D.S."/>
        </authorList>
    </citation>
    <scope>NUCLEOTIDE SEQUENCE [LARGE SCALE GENOMIC DNA]</scope>
    <source>
        <strain evidence="3 4">ATCC 64428</strain>
    </source>
</reference>
<sequence>MDDDSEVLDWSDDDHSVLMKAQPPEDDTVSLGDDDDEREFYTFSKHTGVAPPTEKNDASGTLASPNSAPDSSFENAVRVPSRTASRASHVDQAETSPQIRDTTPLPTSRTSPRREQASPGGSASMSVSKIPGLPEKPVAASIHAFMNTPSSDRERGNKKSGGGAPPAEDPLPSGWETRRSKSNANDVYYYNPRSGETTWDRPTAGKRDLSYSDRHYRPDDVADDNKPSREDDFANASKRVRDRDRATAFNGQRDLRGETGSADVRWAYDSRLDSSHVAPGSRQRSSSPGPSPRDGADASRSRRGRREHEPSFLSEANSYKGVNSPGGRHWSPELPEIDRTREPHKYGRGQEDSAREFQTRKQDNGWSRSERQDYVNNNDIPLRNVFNSNFPTSHPARSARRDSPDRAPPDAQTSLTTPSTLSEYSSSFMCIPTSSLCLATVMHGTAGTAVSTSLDCVYTGAVLLLGQPSRVTCNPRIPCAVHMILTSSLCTTAIASAFCLVSRCYSVNESVRLPWLFLSFVASPVRVFDAAGYRSSSPPANRFPIHAIHQFDDPDSAFTPPLPPLPPGAANKRDRPSRFDRPGPLPPVSAYVGPLRDARSRTPPPVNDTPREQRVDDGPSSSHASPPPFETQPRQSTTRDRPNEGVHETWSNTLLPPSGDRMLPQMSHQPDARPVQRRQPLPPQDQRFRESSRNKGRRPPVLDLGNEPLSATLRPTAMGSKTAAPISIRDPLPPMPVGPRTSVAPQTTSMQLPEVDRYRPPHPSRGQSDFLPPPRTDVRPPGTQNDRGPPLPPHGVRREPEQPNVSPDMIRDTTTLPKAPRAWKTFEPSSERQPPPHMPRRGDSGSDGPVPDWRQGDQQEFNRVRPLSSGRAQLSGANNVPLRQGASKFSPSMDRTQPSPEYLERLGDGTERPWGTGRANGTLDARYADKSFQQGVMEFAHRLPKEGVDLSPMPSMPVSYPPPGYAGATYHPASLPYNDRSNYERGSHTVGEPDAGRRWVPGRSGDRNGGPARDRRGKRVESHPPPTLHGAMVDALPQGPEDKAPSIVVPRPHDLPENPMNRLSSRASEVTARRVPEMHPDRLKLLENGEAASPQMNGFKKTGLQFGKGMSLLDRITSTGETQVPQKRERESDFNGVPDAFETERRNPNKRRNTRRRRGGTGTGMAASQ</sequence>
<feature type="compositionally biased region" description="Polar residues" evidence="1">
    <location>
        <begin position="58"/>
        <end position="74"/>
    </location>
</feature>
<dbReference type="SMART" id="SM00456">
    <property type="entry name" value="WW"/>
    <property type="match status" value="1"/>
</dbReference>
<feature type="region of interest" description="Disordered" evidence="1">
    <location>
        <begin position="977"/>
        <end position="1079"/>
    </location>
</feature>
<keyword evidence="4" id="KW-1185">Reference proteome</keyword>
<feature type="compositionally biased region" description="Basic and acidic residues" evidence="1">
    <location>
        <begin position="294"/>
        <end position="310"/>
    </location>
</feature>
<feature type="compositionally biased region" description="Basic and acidic residues" evidence="1">
    <location>
        <begin position="854"/>
        <end position="863"/>
    </location>
</feature>